<comment type="catalytic activity">
    <reaction evidence="13">
        <text>cyclobutadipyrimidine (in DNA) = 2 pyrimidine residues (in DNA).</text>
        <dbReference type="EC" id="4.1.99.3"/>
    </reaction>
</comment>
<dbReference type="Gene3D" id="3.40.50.620">
    <property type="entry name" value="HUPs"/>
    <property type="match status" value="1"/>
</dbReference>
<evidence type="ECO:0000256" key="1">
    <source>
        <dbReference type="ARBA" id="ARBA00001932"/>
    </source>
</evidence>
<dbReference type="OrthoDB" id="9772484at2"/>
<keyword evidence="8" id="KW-0274">FAD</keyword>
<evidence type="ECO:0000256" key="6">
    <source>
        <dbReference type="ARBA" id="ARBA00022630"/>
    </source>
</evidence>
<dbReference type="PANTHER" id="PTHR10211">
    <property type="entry name" value="DEOXYRIBODIPYRIMIDINE PHOTOLYASE"/>
    <property type="match status" value="1"/>
</dbReference>
<dbReference type="RefSeq" id="WP_089686698.1">
    <property type="nucleotide sequence ID" value="NZ_FNFO01000011.1"/>
</dbReference>
<dbReference type="GO" id="GO:0003677">
    <property type="term" value="F:DNA binding"/>
    <property type="evidence" value="ECO:0007669"/>
    <property type="project" value="UniProtKB-KW"/>
</dbReference>
<name>A0A1G9REP8_9BACT</name>
<dbReference type="InterPro" id="IPR032673">
    <property type="entry name" value="DNA_photolyase_2_CS"/>
</dbReference>
<dbReference type="AlphaFoldDB" id="A0A1G9REP8"/>
<reference evidence="15 16" key="1">
    <citation type="submission" date="2016-10" db="EMBL/GenBank/DDBJ databases">
        <authorList>
            <person name="de Groot N.N."/>
        </authorList>
    </citation>
    <scope>NUCLEOTIDE SEQUENCE [LARGE SCALE GENOMIC DNA]</scope>
    <source>
        <strain evidence="15 16">DSM 25186</strain>
    </source>
</reference>
<dbReference type="GO" id="GO:0000719">
    <property type="term" value="P:photoreactive repair"/>
    <property type="evidence" value="ECO:0007669"/>
    <property type="project" value="TreeGrafter"/>
</dbReference>
<dbReference type="Pfam" id="PF00875">
    <property type="entry name" value="DNA_photolyase"/>
    <property type="match status" value="1"/>
</dbReference>
<evidence type="ECO:0000256" key="11">
    <source>
        <dbReference type="ARBA" id="ARBA00023239"/>
    </source>
</evidence>
<dbReference type="InterPro" id="IPR014729">
    <property type="entry name" value="Rossmann-like_a/b/a_fold"/>
</dbReference>
<dbReference type="InterPro" id="IPR036155">
    <property type="entry name" value="Crypto/Photolyase_N_sf"/>
</dbReference>
<comment type="cofactor">
    <cofactor evidence="1">
        <name>(6R)-5,10-methylene-5,6,7,8-tetrahydrofolate</name>
        <dbReference type="ChEBI" id="CHEBI:15636"/>
    </cofactor>
</comment>
<evidence type="ECO:0000256" key="13">
    <source>
        <dbReference type="ARBA" id="ARBA00033999"/>
    </source>
</evidence>
<dbReference type="Proteomes" id="UP000198510">
    <property type="component" value="Unassembled WGS sequence"/>
</dbReference>
<dbReference type="Gene3D" id="1.25.40.80">
    <property type="match status" value="1"/>
</dbReference>
<keyword evidence="10" id="KW-0234">DNA repair</keyword>
<evidence type="ECO:0000259" key="14">
    <source>
        <dbReference type="PROSITE" id="PS51645"/>
    </source>
</evidence>
<evidence type="ECO:0000256" key="9">
    <source>
        <dbReference type="ARBA" id="ARBA00023125"/>
    </source>
</evidence>
<proteinExistence type="inferred from homology"/>
<evidence type="ECO:0000256" key="4">
    <source>
        <dbReference type="ARBA" id="ARBA00013149"/>
    </source>
</evidence>
<keyword evidence="6" id="KW-0285">Flavoprotein</keyword>
<dbReference type="InterPro" id="IPR006050">
    <property type="entry name" value="DNA_photolyase_N"/>
</dbReference>
<dbReference type="EC" id="4.1.99.3" evidence="4"/>
<feature type="domain" description="Photolyase/cryptochrome alpha/beta" evidence="14">
    <location>
        <begin position="21"/>
        <end position="149"/>
    </location>
</feature>
<evidence type="ECO:0000256" key="12">
    <source>
        <dbReference type="ARBA" id="ARBA00031671"/>
    </source>
</evidence>
<dbReference type="Gene3D" id="1.10.579.10">
    <property type="entry name" value="DNA Cyclobutane Dipyrimidine Photolyase, subunit A, domain 3"/>
    <property type="match status" value="1"/>
</dbReference>
<evidence type="ECO:0000256" key="7">
    <source>
        <dbReference type="ARBA" id="ARBA00022763"/>
    </source>
</evidence>
<dbReference type="GO" id="GO:0003904">
    <property type="term" value="F:deoxyribodipyrimidine photo-lyase activity"/>
    <property type="evidence" value="ECO:0007669"/>
    <property type="project" value="UniProtKB-EC"/>
</dbReference>
<dbReference type="SUPFAM" id="SSF48173">
    <property type="entry name" value="Cryptochrome/photolyase FAD-binding domain"/>
    <property type="match status" value="1"/>
</dbReference>
<gene>
    <name evidence="15" type="ORF">SAMN05421823_111132</name>
</gene>
<keyword evidence="11 15" id="KW-0456">Lyase</keyword>
<evidence type="ECO:0000313" key="15">
    <source>
        <dbReference type="EMBL" id="SDM21703.1"/>
    </source>
</evidence>
<evidence type="ECO:0000256" key="8">
    <source>
        <dbReference type="ARBA" id="ARBA00022827"/>
    </source>
</evidence>
<dbReference type="SUPFAM" id="SSF52425">
    <property type="entry name" value="Cryptochrome/photolyase, N-terminal domain"/>
    <property type="match status" value="1"/>
</dbReference>
<evidence type="ECO:0000256" key="10">
    <source>
        <dbReference type="ARBA" id="ARBA00023204"/>
    </source>
</evidence>
<keyword evidence="7" id="KW-0227">DNA damage</keyword>
<evidence type="ECO:0000256" key="5">
    <source>
        <dbReference type="ARBA" id="ARBA00014046"/>
    </source>
</evidence>
<dbReference type="FunFam" id="1.10.579.10:FF:000002">
    <property type="entry name" value="Deoxyribodipyrimidine photolyase"/>
    <property type="match status" value="1"/>
</dbReference>
<evidence type="ECO:0000256" key="3">
    <source>
        <dbReference type="ARBA" id="ARBA00006409"/>
    </source>
</evidence>
<dbReference type="PANTHER" id="PTHR10211:SF0">
    <property type="entry name" value="DEOXYRIBODIPYRIMIDINE PHOTO-LYASE"/>
    <property type="match status" value="1"/>
</dbReference>
<evidence type="ECO:0000256" key="2">
    <source>
        <dbReference type="ARBA" id="ARBA00001974"/>
    </source>
</evidence>
<organism evidence="15 16">
    <name type="scientific">Catalinimonas alkaloidigena</name>
    <dbReference type="NCBI Taxonomy" id="1075417"/>
    <lineage>
        <taxon>Bacteria</taxon>
        <taxon>Pseudomonadati</taxon>
        <taxon>Bacteroidota</taxon>
        <taxon>Cytophagia</taxon>
        <taxon>Cytophagales</taxon>
        <taxon>Catalimonadaceae</taxon>
        <taxon>Catalinimonas</taxon>
    </lineage>
</organism>
<dbReference type="PROSITE" id="PS51645">
    <property type="entry name" value="PHR_CRY_ALPHA_BETA"/>
    <property type="match status" value="1"/>
</dbReference>
<protein>
    <recommendedName>
        <fullName evidence="5">Deoxyribodipyrimidine photo-lyase</fullName>
        <ecNumber evidence="4">4.1.99.3</ecNumber>
    </recommendedName>
    <alternativeName>
        <fullName evidence="12">DNA photolyase</fullName>
    </alternativeName>
</protein>
<dbReference type="STRING" id="1075417.SAMN05421823_111132"/>
<keyword evidence="16" id="KW-1185">Reference proteome</keyword>
<sequence>MSDLHPDRIKCLNDRPERENAYVLYWMQQSMRVDENHALHYAIERAQALDQPVIVGFGLMDDYPEANLRHYVFMLEGLHDVAESLKSLDIKFVLQKGAPADIAVKLGRDASLIVCDRGYLRHQRQWRDQVADQADCQVVQVESDLVVPIEVASQKREYAARTIRKKIMTQFEDYLDVPELRKPPKSSLRLSVTGEDLSDPLALARSLKLEPVPPVDQLFTGGTTAAKAVFRRFLDKLFSNYSDHRNQPQTSDVSHMSKYLHFGMISPVWLVNEVRQKRSKENVDSFVEEVLVRRELAANFCYYTENYDHYSCLPDWAQKTLKKHKHDDREHVYTRDQLENAETHDPYWNAAMREMKHTGYMHNYMRMYWGKKIVSWTNTPEYAYETLLYLNNKYFLDGRDFNSFANVAWVFGNHDRPWQESPVYGTTRRLSTQGLERKTKPTEYVKKVDQLVDQVQADN</sequence>
<accession>A0A1G9REP8</accession>
<evidence type="ECO:0000313" key="16">
    <source>
        <dbReference type="Proteomes" id="UP000198510"/>
    </source>
</evidence>
<dbReference type="InterPro" id="IPR052219">
    <property type="entry name" value="Photolyase_Class-2"/>
</dbReference>
<dbReference type="InterPro" id="IPR036134">
    <property type="entry name" value="Crypto/Photolyase_FAD-like_sf"/>
</dbReference>
<comment type="similarity">
    <text evidence="3">Belongs to the DNA photolyase class-2 family.</text>
</comment>
<dbReference type="PROSITE" id="PS01083">
    <property type="entry name" value="DNA_PHOTOLYASES_2_1"/>
    <property type="match status" value="1"/>
</dbReference>
<comment type="cofactor">
    <cofactor evidence="2">
        <name>FAD</name>
        <dbReference type="ChEBI" id="CHEBI:57692"/>
    </cofactor>
</comment>
<dbReference type="EMBL" id="FNFO01000011">
    <property type="protein sequence ID" value="SDM21703.1"/>
    <property type="molecule type" value="Genomic_DNA"/>
</dbReference>
<keyword evidence="9" id="KW-0238">DNA-binding</keyword>